<comment type="caution">
    <text evidence="11">The sequence shown here is derived from an EMBL/GenBank/DDBJ whole genome shotgun (WGS) entry which is preliminary data.</text>
</comment>
<evidence type="ECO:0000313" key="12">
    <source>
        <dbReference type="Proteomes" id="UP001500618"/>
    </source>
</evidence>
<dbReference type="EMBL" id="BAAANY010000040">
    <property type="protein sequence ID" value="GAA1716190.1"/>
    <property type="molecule type" value="Genomic_DNA"/>
</dbReference>
<dbReference type="InterPro" id="IPR002386">
    <property type="entry name" value="Amicyanin/Pseudoazurin"/>
</dbReference>
<dbReference type="PANTHER" id="PTHR36507:SF1">
    <property type="entry name" value="BLL1555 PROTEIN"/>
    <property type="match status" value="1"/>
</dbReference>
<dbReference type="PRINTS" id="PR00155">
    <property type="entry name" value="AMICYANIN"/>
</dbReference>
<dbReference type="InterPro" id="IPR008972">
    <property type="entry name" value="Cupredoxin"/>
</dbReference>
<name>A0ABN2J1M4_9ACTN</name>
<feature type="region of interest" description="Disordered" evidence="8">
    <location>
        <begin position="153"/>
        <end position="188"/>
    </location>
</feature>
<evidence type="ECO:0000256" key="9">
    <source>
        <dbReference type="SAM" id="SignalP"/>
    </source>
</evidence>
<evidence type="ECO:0000313" key="11">
    <source>
        <dbReference type="EMBL" id="GAA1716190.1"/>
    </source>
</evidence>
<dbReference type="Gene3D" id="2.60.40.420">
    <property type="entry name" value="Cupredoxins - blue copper proteins"/>
    <property type="match status" value="1"/>
</dbReference>
<evidence type="ECO:0000256" key="4">
    <source>
        <dbReference type="ARBA" id="ARBA00022723"/>
    </source>
</evidence>
<evidence type="ECO:0000256" key="1">
    <source>
        <dbReference type="ARBA" id="ARBA00001935"/>
    </source>
</evidence>
<evidence type="ECO:0000256" key="6">
    <source>
        <dbReference type="ARBA" id="ARBA00022982"/>
    </source>
</evidence>
<keyword evidence="9" id="KW-0732">Signal</keyword>
<keyword evidence="3" id="KW-0813">Transport</keyword>
<dbReference type="InterPro" id="IPR035668">
    <property type="entry name" value="Amicyanin"/>
</dbReference>
<dbReference type="Pfam" id="PF00127">
    <property type="entry name" value="Copper-bind"/>
    <property type="match status" value="1"/>
</dbReference>
<dbReference type="InterPro" id="IPR052721">
    <property type="entry name" value="ET_Amicyanin"/>
</dbReference>
<keyword evidence="7" id="KW-0186">Copper</keyword>
<feature type="domain" description="Blue (type 1) copper" evidence="10">
    <location>
        <begin position="79"/>
        <end position="154"/>
    </location>
</feature>
<keyword evidence="12" id="KW-1185">Reference proteome</keyword>
<keyword evidence="4" id="KW-0479">Metal-binding</keyword>
<sequence>MGQHVRRKWPALVAGVGVLVAMLSLASMQAQADIAPMPTGLAAQNAGLAPVPAVAPAANTVAGDQAQPYAAASHSVMIMNYAFSPASLTVAVGDTVTWTNEDTAPHTVTVSSGPVMFASSNLQKGQSFTYTFSKPGTYAYYCAVHPDMKASVTVTGSTPVPPSSPPPSSAPPSSSPPASAPPTGGGGSPCTGLDAAVTVFLQHFYAAHLEEGPGQQVGDILQLDQYVKTHTVLVEHLIQPLVGGSNQALTVFLEHVYAAHLEASPGQQVADIANLDQYVKTHTVLIEHMIQPLAGGNVSSC</sequence>
<gene>
    <name evidence="11" type="ORF">GCM10009765_76160</name>
</gene>
<comment type="cofactor">
    <cofactor evidence="1">
        <name>Cu cation</name>
        <dbReference type="ChEBI" id="CHEBI:23378"/>
    </cofactor>
</comment>
<feature type="signal peptide" evidence="9">
    <location>
        <begin position="1"/>
        <end position="32"/>
    </location>
</feature>
<accession>A0ABN2J1M4</accession>
<proteinExistence type="predicted"/>
<evidence type="ECO:0000256" key="8">
    <source>
        <dbReference type="SAM" id="MobiDB-lite"/>
    </source>
</evidence>
<evidence type="ECO:0000256" key="5">
    <source>
        <dbReference type="ARBA" id="ARBA00022764"/>
    </source>
</evidence>
<keyword evidence="5" id="KW-0574">Periplasm</keyword>
<reference evidence="11 12" key="1">
    <citation type="journal article" date="2019" name="Int. J. Syst. Evol. Microbiol.">
        <title>The Global Catalogue of Microorganisms (GCM) 10K type strain sequencing project: providing services to taxonomists for standard genome sequencing and annotation.</title>
        <authorList>
            <consortium name="The Broad Institute Genomics Platform"/>
            <consortium name="The Broad Institute Genome Sequencing Center for Infectious Disease"/>
            <person name="Wu L."/>
            <person name="Ma J."/>
        </authorList>
    </citation>
    <scope>NUCLEOTIDE SEQUENCE [LARGE SCALE GENOMIC DNA]</scope>
    <source>
        <strain evidence="11 12">JCM 14718</strain>
    </source>
</reference>
<evidence type="ECO:0000256" key="3">
    <source>
        <dbReference type="ARBA" id="ARBA00022448"/>
    </source>
</evidence>
<dbReference type="InterPro" id="IPR000923">
    <property type="entry name" value="BlueCu_1"/>
</dbReference>
<dbReference type="CDD" id="cd13921">
    <property type="entry name" value="Amicyanin"/>
    <property type="match status" value="1"/>
</dbReference>
<dbReference type="PANTHER" id="PTHR36507">
    <property type="entry name" value="BLL1555 PROTEIN"/>
    <property type="match status" value="1"/>
</dbReference>
<keyword evidence="6" id="KW-0249">Electron transport</keyword>
<evidence type="ECO:0000256" key="2">
    <source>
        <dbReference type="ARBA" id="ARBA00004418"/>
    </source>
</evidence>
<dbReference type="SUPFAM" id="SSF49503">
    <property type="entry name" value="Cupredoxins"/>
    <property type="match status" value="1"/>
</dbReference>
<protein>
    <submittedName>
        <fullName evidence="11">Cupredoxin family copper-binding protein</fullName>
    </submittedName>
</protein>
<feature type="compositionally biased region" description="Pro residues" evidence="8">
    <location>
        <begin position="159"/>
        <end position="180"/>
    </location>
</feature>
<dbReference type="Proteomes" id="UP001500618">
    <property type="component" value="Unassembled WGS sequence"/>
</dbReference>
<evidence type="ECO:0000259" key="10">
    <source>
        <dbReference type="Pfam" id="PF00127"/>
    </source>
</evidence>
<organism evidence="11 12">
    <name type="scientific">Fodinicola feengrottensis</name>
    <dbReference type="NCBI Taxonomy" id="435914"/>
    <lineage>
        <taxon>Bacteria</taxon>
        <taxon>Bacillati</taxon>
        <taxon>Actinomycetota</taxon>
        <taxon>Actinomycetes</taxon>
        <taxon>Mycobacteriales</taxon>
        <taxon>Fodinicola</taxon>
    </lineage>
</organism>
<feature type="chain" id="PRO_5045469014" evidence="9">
    <location>
        <begin position="33"/>
        <end position="301"/>
    </location>
</feature>
<comment type="subcellular location">
    <subcellularLocation>
        <location evidence="2">Periplasm</location>
    </subcellularLocation>
</comment>
<evidence type="ECO:0000256" key="7">
    <source>
        <dbReference type="ARBA" id="ARBA00023008"/>
    </source>
</evidence>